<organism evidence="2 3">
    <name type="scientific">Neomicrococcus aestuarii</name>
    <dbReference type="NCBI Taxonomy" id="556325"/>
    <lineage>
        <taxon>Bacteria</taxon>
        <taxon>Bacillati</taxon>
        <taxon>Actinomycetota</taxon>
        <taxon>Actinomycetes</taxon>
        <taxon>Micrococcales</taxon>
        <taxon>Micrococcaceae</taxon>
        <taxon>Neomicrococcus</taxon>
    </lineage>
</organism>
<feature type="transmembrane region" description="Helical" evidence="1">
    <location>
        <begin position="92"/>
        <end position="109"/>
    </location>
</feature>
<sequence>MQEHLFQFVSQWDSWVQVLAVSLVSAIPFVESYFGSAIGVLAGMPLWLAVPAAVVGNWISMFVLVLLADKTRGRFAKPYAEKSKKRERFERLFNRWGVPGVSLIGQTVLPSQITSAAMVGAGASPRHVILWQSISIVIWGLVFGSLAMAGLAVLF</sequence>
<keyword evidence="1" id="KW-0472">Membrane</keyword>
<keyword evidence="3" id="KW-1185">Reference proteome</keyword>
<feature type="transmembrane region" description="Helical" evidence="1">
    <location>
        <begin position="46"/>
        <end position="68"/>
    </location>
</feature>
<evidence type="ECO:0000313" key="3">
    <source>
        <dbReference type="Proteomes" id="UP000183530"/>
    </source>
</evidence>
<dbReference type="AlphaFoldDB" id="A0A1L2ZPW5"/>
<dbReference type="Proteomes" id="UP000183530">
    <property type="component" value="Chromosome"/>
</dbReference>
<keyword evidence="1" id="KW-1133">Transmembrane helix</keyword>
<evidence type="ECO:0000313" key="2">
    <source>
        <dbReference type="EMBL" id="APF41179.1"/>
    </source>
</evidence>
<accession>A0A1L2ZPW5</accession>
<dbReference type="EMBL" id="CP018135">
    <property type="protein sequence ID" value="APF41179.1"/>
    <property type="molecule type" value="Genomic_DNA"/>
</dbReference>
<feature type="transmembrane region" description="Helical" evidence="1">
    <location>
        <begin position="129"/>
        <end position="154"/>
    </location>
</feature>
<dbReference type="KEGG" id="nae:BHE16_09430"/>
<evidence type="ECO:0000256" key="1">
    <source>
        <dbReference type="SAM" id="Phobius"/>
    </source>
</evidence>
<protein>
    <recommendedName>
        <fullName evidence="4">Small multi-drug export protein</fullName>
    </recommendedName>
</protein>
<name>A0A1L2ZPW5_9MICC</name>
<dbReference type="STRING" id="556325.BHE16_09430"/>
<feature type="transmembrane region" description="Helical" evidence="1">
    <location>
        <begin position="12"/>
        <end position="34"/>
    </location>
</feature>
<dbReference type="RefSeq" id="WP_071894650.1">
    <property type="nucleotide sequence ID" value="NZ_CP018135.1"/>
</dbReference>
<proteinExistence type="predicted"/>
<evidence type="ECO:0008006" key="4">
    <source>
        <dbReference type="Google" id="ProtNLM"/>
    </source>
</evidence>
<gene>
    <name evidence="2" type="ORF">BHE16_09430</name>
</gene>
<keyword evidence="1" id="KW-0812">Transmembrane</keyword>
<reference evidence="2 3" key="1">
    <citation type="submission" date="2016-11" db="EMBL/GenBank/DDBJ databases">
        <title>Genome sequencing of Zhihengliuella aestuarii B18 antagonistic to Plasmodiophora brassicae.</title>
        <authorList>
            <person name="Luo Y."/>
        </authorList>
    </citation>
    <scope>NUCLEOTIDE SEQUENCE [LARGE SCALE GENOMIC DNA]</scope>
    <source>
        <strain evidence="2 3">B18</strain>
    </source>
</reference>
<dbReference type="OrthoDB" id="4570818at2"/>